<feature type="domain" description="Malonyl-CoA:ACP transacylase (MAT)" evidence="6">
    <location>
        <begin position="15"/>
        <end position="311"/>
    </location>
</feature>
<dbReference type="Proteomes" id="UP001321018">
    <property type="component" value="Unassembled WGS sequence"/>
</dbReference>
<name>A0AAP2Z5N0_9EURY</name>
<dbReference type="InterPro" id="IPR016036">
    <property type="entry name" value="Malonyl_transacylase_ACP-bd"/>
</dbReference>
<dbReference type="InterPro" id="IPR016035">
    <property type="entry name" value="Acyl_Trfase/lysoPLipase"/>
</dbReference>
<dbReference type="InterPro" id="IPR024925">
    <property type="entry name" value="Malonyl_CoA-ACP_transAc"/>
</dbReference>
<dbReference type="PIRSF" id="PIRSF000446">
    <property type="entry name" value="Mct"/>
    <property type="match status" value="1"/>
</dbReference>
<dbReference type="InterPro" id="IPR050858">
    <property type="entry name" value="Mal-CoA-ACP_Trans/PKS_FabD"/>
</dbReference>
<dbReference type="AlphaFoldDB" id="A0AAP2Z5N0"/>
<dbReference type="GO" id="GO:0006633">
    <property type="term" value="P:fatty acid biosynthetic process"/>
    <property type="evidence" value="ECO:0007669"/>
    <property type="project" value="TreeGrafter"/>
</dbReference>
<dbReference type="InterPro" id="IPR001227">
    <property type="entry name" value="Ac_transferase_dom_sf"/>
</dbReference>
<reference evidence="7" key="1">
    <citation type="submission" date="2022-09" db="EMBL/GenBank/DDBJ databases">
        <title>Enrichment on poylsaccharides allowed isolation of novel metabolic and taxonomic groups of Haloarchaea.</title>
        <authorList>
            <person name="Sorokin D.Y."/>
            <person name="Elcheninov A.G."/>
            <person name="Khizhniak T.V."/>
            <person name="Kolganova T.V."/>
            <person name="Kublanov I.V."/>
        </authorList>
    </citation>
    <scope>NUCLEOTIDE SEQUENCE</scope>
    <source>
        <strain evidence="7">AArc-xg1-1</strain>
    </source>
</reference>
<dbReference type="EMBL" id="JAOPKA010000028">
    <property type="protein sequence ID" value="MCU4744419.1"/>
    <property type="molecule type" value="Genomic_DNA"/>
</dbReference>
<comment type="catalytic activity">
    <reaction evidence="5">
        <text>holo-[ACP] + malonyl-CoA = malonyl-[ACP] + CoA</text>
        <dbReference type="Rhea" id="RHEA:41792"/>
        <dbReference type="Rhea" id="RHEA-COMP:9623"/>
        <dbReference type="Rhea" id="RHEA-COMP:9685"/>
        <dbReference type="ChEBI" id="CHEBI:57287"/>
        <dbReference type="ChEBI" id="CHEBI:57384"/>
        <dbReference type="ChEBI" id="CHEBI:64479"/>
        <dbReference type="ChEBI" id="CHEBI:78449"/>
        <dbReference type="EC" id="2.3.1.39"/>
    </reaction>
</comment>
<dbReference type="Pfam" id="PF00698">
    <property type="entry name" value="Acyl_transf_1"/>
    <property type="match status" value="1"/>
</dbReference>
<accession>A0AAP2Z5N0</accession>
<evidence type="ECO:0000313" key="7">
    <source>
        <dbReference type="EMBL" id="MCU4744419.1"/>
    </source>
</evidence>
<evidence type="ECO:0000256" key="1">
    <source>
        <dbReference type="ARBA" id="ARBA00008217"/>
    </source>
</evidence>
<proteinExistence type="inferred from homology"/>
<dbReference type="RefSeq" id="WP_338006225.1">
    <property type="nucleotide sequence ID" value="NZ_JAOPKA010000028.1"/>
</dbReference>
<evidence type="ECO:0000256" key="5">
    <source>
        <dbReference type="ARBA" id="ARBA00048462"/>
    </source>
</evidence>
<evidence type="ECO:0000256" key="4">
    <source>
        <dbReference type="ARBA" id="ARBA00023315"/>
    </source>
</evidence>
<dbReference type="InterPro" id="IPR014043">
    <property type="entry name" value="Acyl_transferase_dom"/>
</dbReference>
<gene>
    <name evidence="7" type="ORF">OB960_23900</name>
</gene>
<keyword evidence="3" id="KW-0808">Transferase</keyword>
<comment type="similarity">
    <text evidence="1">Belongs to the FabD family.</text>
</comment>
<evidence type="ECO:0000313" key="8">
    <source>
        <dbReference type="Proteomes" id="UP001321018"/>
    </source>
</evidence>
<protein>
    <recommendedName>
        <fullName evidence="2">[acyl-carrier-protein] S-malonyltransferase</fullName>
        <ecNumber evidence="2">2.3.1.39</ecNumber>
    </recommendedName>
</protein>
<evidence type="ECO:0000256" key="2">
    <source>
        <dbReference type="ARBA" id="ARBA00013258"/>
    </source>
</evidence>
<sequence length="316" mass="33555">MSDDRFRFDVPTAFVFPGQGSQKPGMGTPFYEGSARARDELERLDEAVDFDLLDQCLEGDADALRRTRTTQPTVFATGIAAHAAVVERLGRVPQYVTGHSLGQYTALAAAGGLDPEAGVALVRRRGEVMERACEDVSGRMVAALFVSPEAVTRVCADDDEVDVAGFNGPRQTVISGTESAVAAVVGTLRDTTSGPCRFVDLEVSEPFHSPAMAPAEATFADELRACSLADGLQSAVVSDTTANVYEAPECVVGDLESQITATIDWTGVVDTLRERGVEQYVEFPPSGTLGTLVAESHPDARIVTLESPADIAEIAR</sequence>
<dbReference type="SMART" id="SM00827">
    <property type="entry name" value="PKS_AT"/>
    <property type="match status" value="1"/>
</dbReference>
<evidence type="ECO:0000256" key="3">
    <source>
        <dbReference type="ARBA" id="ARBA00022679"/>
    </source>
</evidence>
<dbReference type="SUPFAM" id="SSF52151">
    <property type="entry name" value="FabD/lysophospholipase-like"/>
    <property type="match status" value="1"/>
</dbReference>
<dbReference type="PANTHER" id="PTHR42681">
    <property type="entry name" value="MALONYL-COA-ACYL CARRIER PROTEIN TRANSACYLASE, MITOCHONDRIAL"/>
    <property type="match status" value="1"/>
</dbReference>
<dbReference type="SUPFAM" id="SSF55048">
    <property type="entry name" value="Probable ACP-binding domain of malonyl-CoA ACP transacylase"/>
    <property type="match status" value="1"/>
</dbReference>
<dbReference type="PANTHER" id="PTHR42681:SF1">
    <property type="entry name" value="MALONYL-COA-ACYL CARRIER PROTEIN TRANSACYLASE, MITOCHONDRIAL"/>
    <property type="match status" value="1"/>
</dbReference>
<keyword evidence="4" id="KW-0012">Acyltransferase</keyword>
<dbReference type="GO" id="GO:0004314">
    <property type="term" value="F:[acyl-carrier-protein] S-malonyltransferase activity"/>
    <property type="evidence" value="ECO:0007669"/>
    <property type="project" value="UniProtKB-EC"/>
</dbReference>
<comment type="caution">
    <text evidence="7">The sequence shown here is derived from an EMBL/GenBank/DDBJ whole genome shotgun (WGS) entry which is preliminary data.</text>
</comment>
<dbReference type="EC" id="2.3.1.39" evidence="2"/>
<organism evidence="7 8">
    <name type="scientific">Natronoglomus mannanivorans</name>
    <dbReference type="NCBI Taxonomy" id="2979990"/>
    <lineage>
        <taxon>Archaea</taxon>
        <taxon>Methanobacteriati</taxon>
        <taxon>Methanobacteriota</taxon>
        <taxon>Stenosarchaea group</taxon>
        <taxon>Halobacteria</taxon>
        <taxon>Halobacteriales</taxon>
        <taxon>Natrialbaceae</taxon>
        <taxon>Natronoglomus</taxon>
    </lineage>
</organism>
<evidence type="ECO:0000259" key="6">
    <source>
        <dbReference type="SMART" id="SM00827"/>
    </source>
</evidence>
<dbReference type="Gene3D" id="3.30.70.250">
    <property type="entry name" value="Malonyl-CoA ACP transacylase, ACP-binding"/>
    <property type="match status" value="1"/>
</dbReference>
<dbReference type="Gene3D" id="3.40.366.10">
    <property type="entry name" value="Malonyl-Coenzyme A Acyl Carrier Protein, domain 2"/>
    <property type="match status" value="1"/>
</dbReference>
<dbReference type="GO" id="GO:0005829">
    <property type="term" value="C:cytosol"/>
    <property type="evidence" value="ECO:0007669"/>
    <property type="project" value="TreeGrafter"/>
</dbReference>